<keyword evidence="2" id="KW-0479">Metal-binding</keyword>
<feature type="domain" description="Metalloenzyme" evidence="4">
    <location>
        <begin position="295"/>
        <end position="376"/>
    </location>
</feature>
<dbReference type="KEGG" id="nti:DNFV4_02190"/>
<dbReference type="Pfam" id="PF01676">
    <property type="entry name" value="Metalloenzyme"/>
    <property type="match status" value="1"/>
</dbReference>
<dbReference type="InterPro" id="IPR017850">
    <property type="entry name" value="Alkaline_phosphatase_core_sf"/>
</dbReference>
<dbReference type="Gene3D" id="3.30.70.1250">
    <property type="entry name" value="Phosphopentomutase"/>
    <property type="match status" value="1"/>
</dbReference>
<reference evidence="5" key="1">
    <citation type="submission" date="2022-10" db="EMBL/GenBank/DDBJ databases">
        <authorList>
            <person name="Koch H."/>
        </authorList>
    </citation>
    <scope>NUCLEOTIDE SEQUENCE</scope>
    <source>
        <strain evidence="5">DNF</strain>
    </source>
</reference>
<comment type="similarity">
    <text evidence="1">Belongs to the phosphopentomutase family.</text>
</comment>
<keyword evidence="6" id="KW-1185">Reference proteome</keyword>
<keyword evidence="3" id="KW-0464">Manganese</keyword>
<evidence type="ECO:0000259" key="4">
    <source>
        <dbReference type="Pfam" id="PF01676"/>
    </source>
</evidence>
<dbReference type="Proteomes" id="UP001179121">
    <property type="component" value="Chromosome"/>
</dbReference>
<evidence type="ECO:0000256" key="2">
    <source>
        <dbReference type="ARBA" id="ARBA00022723"/>
    </source>
</evidence>
<proteinExistence type="inferred from homology"/>
<dbReference type="GO" id="GO:0000287">
    <property type="term" value="F:magnesium ion binding"/>
    <property type="evidence" value="ECO:0007669"/>
    <property type="project" value="InterPro"/>
</dbReference>
<evidence type="ECO:0000313" key="5">
    <source>
        <dbReference type="EMBL" id="CAI4031771.1"/>
    </source>
</evidence>
<dbReference type="PANTHER" id="PTHR21110">
    <property type="entry name" value="PHOSPHOPENTOMUTASE"/>
    <property type="match status" value="1"/>
</dbReference>
<evidence type="ECO:0000256" key="3">
    <source>
        <dbReference type="ARBA" id="ARBA00023211"/>
    </source>
</evidence>
<gene>
    <name evidence="5" type="ORF">DNFV4_02190</name>
</gene>
<protein>
    <submittedName>
        <fullName evidence="5">Phosphopentomutase</fullName>
    </submittedName>
</protein>
<dbReference type="GO" id="GO:0009117">
    <property type="term" value="P:nucleotide metabolic process"/>
    <property type="evidence" value="ECO:0007669"/>
    <property type="project" value="InterPro"/>
</dbReference>
<dbReference type="GO" id="GO:0043094">
    <property type="term" value="P:metabolic compound salvage"/>
    <property type="evidence" value="ECO:0007669"/>
    <property type="project" value="InterPro"/>
</dbReference>
<accession>A0AA86T4S7</accession>
<dbReference type="Gene3D" id="3.40.720.10">
    <property type="entry name" value="Alkaline Phosphatase, subunit A"/>
    <property type="match status" value="1"/>
</dbReference>
<dbReference type="InterPro" id="IPR010045">
    <property type="entry name" value="DeoB"/>
</dbReference>
<dbReference type="EMBL" id="OX365700">
    <property type="protein sequence ID" value="CAI4031771.1"/>
    <property type="molecule type" value="Genomic_DNA"/>
</dbReference>
<dbReference type="GO" id="GO:0005829">
    <property type="term" value="C:cytosol"/>
    <property type="evidence" value="ECO:0007669"/>
    <property type="project" value="TreeGrafter"/>
</dbReference>
<organism evidence="5 6">
    <name type="scientific">Nitrospira tepida</name>
    <dbReference type="NCBI Taxonomy" id="2973512"/>
    <lineage>
        <taxon>Bacteria</taxon>
        <taxon>Pseudomonadati</taxon>
        <taxon>Nitrospirota</taxon>
        <taxon>Nitrospiria</taxon>
        <taxon>Nitrospirales</taxon>
        <taxon>Nitrospiraceae</taxon>
        <taxon>Nitrospira</taxon>
    </lineage>
</organism>
<dbReference type="GO" id="GO:0008973">
    <property type="term" value="F:phosphopentomutase activity"/>
    <property type="evidence" value="ECO:0007669"/>
    <property type="project" value="InterPro"/>
</dbReference>
<dbReference type="SUPFAM" id="SSF143856">
    <property type="entry name" value="DeoB insert domain-like"/>
    <property type="match status" value="1"/>
</dbReference>
<dbReference type="InterPro" id="IPR024052">
    <property type="entry name" value="Phosphopentomutase_DeoB_cap_sf"/>
</dbReference>
<dbReference type="InterPro" id="IPR006124">
    <property type="entry name" value="Metalloenzyme"/>
</dbReference>
<sequence>MIQRIIVLFVNGLGGGALSESDQAEKGQAKGRGLGSVLEAAPDVALPTLEALGLGHVAGPSRLRRMDQPEGCFGRMVRSSPGSDPLTSLWELSGLAPPHPFPSYRDTLPASLRELVERTAKASVRPVAFPDLRTLLGHTAAEALAHRHLLIWGDQGAACHIAAHDTLCPPPELFRICRDVRKAAQGLCPLARVVARPIGGPPGAFHWLDQARESCLAPPGTSLFEALVDVEQLVTGIGKVGDLVNGTGFTRLISVRKTAAVWSELMKTLTTTPRGLIVAGLFDDVEWGGAASFASNWAQALGKLDVSLLELQAKLKPGDLVCLTADHARDVLGGGEATGDPVPLLMFGPRVAKGVNLGTLRTFADLGQTIAEAFGASRLPSGDSYLAALRGG</sequence>
<evidence type="ECO:0000256" key="1">
    <source>
        <dbReference type="ARBA" id="ARBA00010373"/>
    </source>
</evidence>
<dbReference type="SUPFAM" id="SSF53649">
    <property type="entry name" value="Alkaline phosphatase-like"/>
    <property type="match status" value="1"/>
</dbReference>
<name>A0AA86T4S7_9BACT</name>
<evidence type="ECO:0000313" key="6">
    <source>
        <dbReference type="Proteomes" id="UP001179121"/>
    </source>
</evidence>
<dbReference type="AlphaFoldDB" id="A0AA86T4S7"/>
<dbReference type="PANTHER" id="PTHR21110:SF0">
    <property type="entry name" value="PHOSPHOPENTOMUTASE"/>
    <property type="match status" value="1"/>
</dbReference>